<sequence>MLPHQIPPNLLDPRSPHQQLRLESQPSLDATVGSALDTSESPLYLDSLRTRFELFLGVRFPSTIITDFLFLHKPVELLFFGEGDPAAEDALQNNFFLNFGGL</sequence>
<protein>
    <submittedName>
        <fullName evidence="1">Sister chromatid cohesion protein PDS5 homolog A-B-like isoform X1</fullName>
    </submittedName>
</protein>
<proteinExistence type="predicted"/>
<name>A0A2P2IWG7_RHIMU</name>
<reference evidence="1" key="1">
    <citation type="submission" date="2018-02" db="EMBL/GenBank/DDBJ databases">
        <title>Rhizophora mucronata_Transcriptome.</title>
        <authorList>
            <person name="Meera S.P."/>
            <person name="Sreeshan A."/>
            <person name="Augustine A."/>
        </authorList>
    </citation>
    <scope>NUCLEOTIDE SEQUENCE</scope>
    <source>
        <tissue evidence="1">Leaf</tissue>
    </source>
</reference>
<organism evidence="1">
    <name type="scientific">Rhizophora mucronata</name>
    <name type="common">Asiatic mangrove</name>
    <dbReference type="NCBI Taxonomy" id="61149"/>
    <lineage>
        <taxon>Eukaryota</taxon>
        <taxon>Viridiplantae</taxon>
        <taxon>Streptophyta</taxon>
        <taxon>Embryophyta</taxon>
        <taxon>Tracheophyta</taxon>
        <taxon>Spermatophyta</taxon>
        <taxon>Magnoliopsida</taxon>
        <taxon>eudicotyledons</taxon>
        <taxon>Gunneridae</taxon>
        <taxon>Pentapetalae</taxon>
        <taxon>rosids</taxon>
        <taxon>fabids</taxon>
        <taxon>Malpighiales</taxon>
        <taxon>Rhizophoraceae</taxon>
        <taxon>Rhizophora</taxon>
    </lineage>
</organism>
<dbReference type="EMBL" id="GGEC01005077">
    <property type="protein sequence ID" value="MBW85560.1"/>
    <property type="molecule type" value="Transcribed_RNA"/>
</dbReference>
<dbReference type="AlphaFoldDB" id="A0A2P2IWG7"/>
<accession>A0A2P2IWG7</accession>
<evidence type="ECO:0000313" key="1">
    <source>
        <dbReference type="EMBL" id="MBW85560.1"/>
    </source>
</evidence>